<dbReference type="InterPro" id="IPR010730">
    <property type="entry name" value="HET"/>
</dbReference>
<evidence type="ECO:0000259" key="1">
    <source>
        <dbReference type="Pfam" id="PF06985"/>
    </source>
</evidence>
<evidence type="ECO:0000313" key="2">
    <source>
        <dbReference type="EMBL" id="CZT07779.1"/>
    </source>
</evidence>
<name>A0A1E1LDG0_9HELO</name>
<sequence length="177" mass="20028">MALFAATACASRIQSVSLHLSRDLKGSEIRCTLPEIQLCSNEGPTYEALSSHVAIMSYVYNEARMAVAWLGEEPEGVEITRIFRSYSKGPKLKQSGLWVTHQFKEDRRGRRPIIWGKKTALEAISHNPYWSRVWLVQGFLSTPLVILLRGSSHFFEDQMDLWEALSLRLLEASSGSQ</sequence>
<accession>A0A1E1LDG0</accession>
<dbReference type="Proteomes" id="UP000178912">
    <property type="component" value="Unassembled WGS sequence"/>
</dbReference>
<organism evidence="2 3">
    <name type="scientific">Rhynchosporium agropyri</name>
    <dbReference type="NCBI Taxonomy" id="914238"/>
    <lineage>
        <taxon>Eukaryota</taxon>
        <taxon>Fungi</taxon>
        <taxon>Dikarya</taxon>
        <taxon>Ascomycota</taxon>
        <taxon>Pezizomycotina</taxon>
        <taxon>Leotiomycetes</taxon>
        <taxon>Helotiales</taxon>
        <taxon>Ploettnerulaceae</taxon>
        <taxon>Rhynchosporium</taxon>
    </lineage>
</organism>
<evidence type="ECO:0000313" key="3">
    <source>
        <dbReference type="Proteomes" id="UP000178912"/>
    </source>
</evidence>
<proteinExistence type="predicted"/>
<gene>
    <name evidence="2" type="ORF">RAG0_13099</name>
</gene>
<protein>
    <recommendedName>
        <fullName evidence="1">Heterokaryon incompatibility domain-containing protein</fullName>
    </recommendedName>
</protein>
<dbReference type="Pfam" id="PF06985">
    <property type="entry name" value="HET"/>
    <property type="match status" value="1"/>
</dbReference>
<feature type="domain" description="Heterokaryon incompatibility" evidence="1">
    <location>
        <begin position="49"/>
        <end position="137"/>
    </location>
</feature>
<keyword evidence="3" id="KW-1185">Reference proteome</keyword>
<reference evidence="3" key="1">
    <citation type="submission" date="2016-03" db="EMBL/GenBank/DDBJ databases">
        <authorList>
            <person name="Guldener U."/>
        </authorList>
    </citation>
    <scope>NUCLEOTIDE SEQUENCE [LARGE SCALE GENOMIC DNA]</scope>
    <source>
        <strain evidence="3">04CH-RAC-A.6.1</strain>
    </source>
</reference>
<dbReference type="AlphaFoldDB" id="A0A1E1LDG0"/>
<dbReference type="EMBL" id="FJUX01000099">
    <property type="protein sequence ID" value="CZT07779.1"/>
    <property type="molecule type" value="Genomic_DNA"/>
</dbReference>